<feature type="transmembrane region" description="Helical" evidence="1">
    <location>
        <begin position="15"/>
        <end position="37"/>
    </location>
</feature>
<comment type="caution">
    <text evidence="2">The sequence shown here is derived from an EMBL/GenBank/DDBJ whole genome shotgun (WGS) entry which is preliminary data.</text>
</comment>
<organism evidence="2 3">
    <name type="scientific">Nitratireductor arenosus</name>
    <dbReference type="NCBI Taxonomy" id="2682096"/>
    <lineage>
        <taxon>Bacteria</taxon>
        <taxon>Pseudomonadati</taxon>
        <taxon>Pseudomonadota</taxon>
        <taxon>Alphaproteobacteria</taxon>
        <taxon>Hyphomicrobiales</taxon>
        <taxon>Phyllobacteriaceae</taxon>
        <taxon>Nitratireductor</taxon>
    </lineage>
</organism>
<dbReference type="RefSeq" id="WP_156713420.1">
    <property type="nucleotide sequence ID" value="NZ_WPHG01000003.1"/>
</dbReference>
<dbReference type="EMBL" id="WPHG01000003">
    <property type="protein sequence ID" value="MVA98491.1"/>
    <property type="molecule type" value="Genomic_DNA"/>
</dbReference>
<keyword evidence="1" id="KW-0472">Membrane</keyword>
<proteinExistence type="predicted"/>
<keyword evidence="3" id="KW-1185">Reference proteome</keyword>
<sequence>MSDPDDQPVPPPRSFRLLSALALAPFVALALWLAGIADDHPWRGTTIDLLKTYAALMLCFAGGSRWGIAVQAASAHGEKTGPYDLPAGVLALFIGLALFFVPTPYAFALFAVAFAAQGAWDAFAAHESRAPAWFARARLVATILIVGAMVVALLATA</sequence>
<dbReference type="InterPro" id="IPR021836">
    <property type="entry name" value="DUF3429"/>
</dbReference>
<feature type="transmembrane region" description="Helical" evidence="1">
    <location>
        <begin position="88"/>
        <end position="116"/>
    </location>
</feature>
<name>A0A844QKS0_9HYPH</name>
<evidence type="ECO:0000313" key="3">
    <source>
        <dbReference type="Proteomes" id="UP000463224"/>
    </source>
</evidence>
<dbReference type="PANTHER" id="PTHR15887:SF1">
    <property type="entry name" value="TRANSMEMBRANE PROTEIN 69"/>
    <property type="match status" value="1"/>
</dbReference>
<keyword evidence="1" id="KW-0812">Transmembrane</keyword>
<feature type="transmembrane region" description="Helical" evidence="1">
    <location>
        <begin position="137"/>
        <end position="155"/>
    </location>
</feature>
<reference evidence="2 3" key="1">
    <citation type="submission" date="2019-12" db="EMBL/GenBank/DDBJ databases">
        <title>Nitratireductor arenosus sp. nov., Isolated from sea sand, Jeju island, South Korea.</title>
        <authorList>
            <person name="Kim W."/>
        </authorList>
    </citation>
    <scope>NUCLEOTIDE SEQUENCE [LARGE SCALE GENOMIC DNA]</scope>
    <source>
        <strain evidence="2 3">CAU 1489</strain>
    </source>
</reference>
<protein>
    <submittedName>
        <fullName evidence="2">DUF3429 family protein</fullName>
    </submittedName>
</protein>
<dbReference type="Pfam" id="PF11911">
    <property type="entry name" value="DUF3429"/>
    <property type="match status" value="1"/>
</dbReference>
<evidence type="ECO:0000313" key="2">
    <source>
        <dbReference type="EMBL" id="MVA98491.1"/>
    </source>
</evidence>
<dbReference type="AlphaFoldDB" id="A0A844QKS0"/>
<feature type="transmembrane region" description="Helical" evidence="1">
    <location>
        <begin position="49"/>
        <end position="68"/>
    </location>
</feature>
<evidence type="ECO:0000256" key="1">
    <source>
        <dbReference type="SAM" id="Phobius"/>
    </source>
</evidence>
<accession>A0A844QKS0</accession>
<keyword evidence="1" id="KW-1133">Transmembrane helix</keyword>
<gene>
    <name evidence="2" type="ORF">GN330_14680</name>
</gene>
<dbReference type="PANTHER" id="PTHR15887">
    <property type="entry name" value="TRANSMEMBRANE PROTEIN 69"/>
    <property type="match status" value="1"/>
</dbReference>
<dbReference type="Proteomes" id="UP000463224">
    <property type="component" value="Unassembled WGS sequence"/>
</dbReference>